<feature type="region of interest" description="Disordered" evidence="2">
    <location>
        <begin position="1011"/>
        <end position="1046"/>
    </location>
</feature>
<evidence type="ECO:0000256" key="2">
    <source>
        <dbReference type="SAM" id="MobiDB-lite"/>
    </source>
</evidence>
<gene>
    <name evidence="3" type="ORF">Cvel_16431</name>
</gene>
<proteinExistence type="predicted"/>
<feature type="compositionally biased region" description="Basic and acidic residues" evidence="2">
    <location>
        <begin position="1189"/>
        <end position="1212"/>
    </location>
</feature>
<protein>
    <submittedName>
        <fullName evidence="3">Uncharacterized protein</fullName>
    </submittedName>
</protein>
<accession>A0A0G4FDT3</accession>
<dbReference type="EMBL" id="CDMZ01000293">
    <property type="protein sequence ID" value="CEM11124.1"/>
    <property type="molecule type" value="Genomic_DNA"/>
</dbReference>
<keyword evidence="1" id="KW-0175">Coiled coil</keyword>
<feature type="compositionally biased region" description="Low complexity" evidence="2">
    <location>
        <begin position="1151"/>
        <end position="1160"/>
    </location>
</feature>
<feature type="compositionally biased region" description="Basic and acidic residues" evidence="2">
    <location>
        <begin position="15"/>
        <end position="26"/>
    </location>
</feature>
<feature type="coiled-coil region" evidence="1">
    <location>
        <begin position="322"/>
        <end position="349"/>
    </location>
</feature>
<organism evidence="3">
    <name type="scientific">Chromera velia CCMP2878</name>
    <dbReference type="NCBI Taxonomy" id="1169474"/>
    <lineage>
        <taxon>Eukaryota</taxon>
        <taxon>Sar</taxon>
        <taxon>Alveolata</taxon>
        <taxon>Colpodellida</taxon>
        <taxon>Chromeraceae</taxon>
        <taxon>Chromera</taxon>
    </lineage>
</organism>
<evidence type="ECO:0000256" key="1">
    <source>
        <dbReference type="SAM" id="Coils"/>
    </source>
</evidence>
<feature type="compositionally biased region" description="Acidic residues" evidence="2">
    <location>
        <begin position="1178"/>
        <end position="1188"/>
    </location>
</feature>
<name>A0A0G4FDT3_9ALVE</name>
<evidence type="ECO:0000313" key="3">
    <source>
        <dbReference type="EMBL" id="CEM11124.1"/>
    </source>
</evidence>
<feature type="compositionally biased region" description="Polar residues" evidence="2">
    <location>
        <begin position="1"/>
        <end position="11"/>
    </location>
</feature>
<feature type="region of interest" description="Disordered" evidence="2">
    <location>
        <begin position="1"/>
        <end position="26"/>
    </location>
</feature>
<sequence>MVSPEGSSTPPVQEETGRSKEGEEQKAIEAMVETLSEDLKDERQQMMKEEEQTEGVSLAKQAESLQEPLCADPHKIELPEPFDSYVLASHLEGKDCLPPWVSLDPEESMQYQRDFQTSSMHLSTSIAQFDSLRAVEGVDAELLESLKERLFHSMPTEFFNDEGDDMDLNEVKEQLAEFQRVQQAQRQQGAGMMNPTESMLLDQSKMLLEHFEELLSNPETKKETEAVLKGHTAQADGGERSLFLFDQGDVVTLVDPSDMSYQIWETLASHHGSHVNSHLALKLSPEQLASAFKSVPMTNKEAAECTETAQTILTELAAGVNEKKQQNLLNELNEAVEHWETKGKRLRTDSVGPGKTLDALNLAVLHEEANIPTRGEAEEEGYRFGTVAERSLDLQSRQLPFFLKADLESLTWSERAFKRLDQRAREFVGKEGCAKKVVRKAVKSVTKSEKLEPPQEVSLSPFWIDGTSGRLLTSKRFWPTVFQDYTDEMDEDEEEEEEEEGKGGKKDEKMLMKRAYALRPIIGPSDASVKKKHAAFMTDWNPGFNAASLPALLYASLKNDGGSRIGRFMVLHRLLVVLFRMCLQVQWLFERGFHSLHMDTLDWKIQWTDRETRKWIELHSLFHRALKSEDPPRALGLLLADGMFAEEDGQYSTDSVAGESEHEGGGVVVGNIYLDRFTDTSLEINQPAEENLTAPDDFEVILQEFGALDTEGGANTDLGYTIDVGPGAMPKAKDPQGLVVRYPHQAPSIMPPEWAAMSLCDSAVGNFHSEAAWAGEGCLLLDENGKPKYKNQAKVAQKLVQLWDDELVAFRQLPPVGSEPVLKKMKRKYKSSGKTVDSFKFRVSPAYAVFQLGAIGAQILGGRTMEEAAYVVKGMELQKKEEEDEGEDDEGIRQVPSIPPAELAEMMLDRDGKFKEIVSNMLPRRMGALKDPELHEKLTGVIRKALKFDSGGRQASPATLAAEIMGVLDLVDSKLAAMYEELQTILPSGASPLDAGLPEDVKRRVDKILTDRGPLSLDPEPQIQREGEGGQVHMGGKREETGGESLGEVQRDEALQEYLRTTPEQRSKDLDDFAELVSSLSPDQIADFREKTGLSEEELEKWKEMVKDPRVRQAMSSFSPEDAAEFEKEMQDNPLTAFDFFTKNQGDVRASRSLLPPSSRGGERNSLADLPVSPSDILSEEEDMDETAPSEKEMRDALAMMEKSKSSMDFFRRGLPSSSESGESEGGGESGGGESRRSGVDDDLEDF</sequence>
<feature type="region of interest" description="Disordered" evidence="2">
    <location>
        <begin position="1146"/>
        <end position="1247"/>
    </location>
</feature>
<dbReference type="AlphaFoldDB" id="A0A0G4FDT3"/>
<dbReference type="VEuPathDB" id="CryptoDB:Cvel_16431"/>
<feature type="compositionally biased region" description="Gly residues" evidence="2">
    <location>
        <begin position="1224"/>
        <end position="1233"/>
    </location>
</feature>
<reference evidence="3" key="1">
    <citation type="submission" date="2014-11" db="EMBL/GenBank/DDBJ databases">
        <authorList>
            <person name="Otto D Thomas"/>
            <person name="Naeem Raeece"/>
        </authorList>
    </citation>
    <scope>NUCLEOTIDE SEQUENCE</scope>
</reference>